<gene>
    <name evidence="9" type="primary">LOC117233327</name>
</gene>
<evidence type="ECO:0000256" key="1">
    <source>
        <dbReference type="ARBA" id="ARBA00007664"/>
    </source>
</evidence>
<evidence type="ECO:0000256" key="5">
    <source>
        <dbReference type="ARBA" id="ARBA00023157"/>
    </source>
</evidence>
<name>A0A6J3K8H1_9HYME</name>
<accession>A0A6J3K8H1</accession>
<dbReference type="InterPro" id="IPR001314">
    <property type="entry name" value="Peptidase_S1A"/>
</dbReference>
<dbReference type="SMART" id="SM00020">
    <property type="entry name" value="Tryp_SPc"/>
    <property type="match status" value="1"/>
</dbReference>
<protein>
    <submittedName>
        <fullName evidence="9">Trypsin-7-like</fullName>
    </submittedName>
</protein>
<evidence type="ECO:0000259" key="7">
    <source>
        <dbReference type="PROSITE" id="PS50240"/>
    </source>
</evidence>
<evidence type="ECO:0000256" key="6">
    <source>
        <dbReference type="RuleBase" id="RU363034"/>
    </source>
</evidence>
<comment type="similarity">
    <text evidence="1">Belongs to the peptidase S1 family.</text>
</comment>
<dbReference type="GO" id="GO:0004252">
    <property type="term" value="F:serine-type endopeptidase activity"/>
    <property type="evidence" value="ECO:0007669"/>
    <property type="project" value="InterPro"/>
</dbReference>
<evidence type="ECO:0000256" key="2">
    <source>
        <dbReference type="ARBA" id="ARBA00022670"/>
    </source>
</evidence>
<dbReference type="InterPro" id="IPR018114">
    <property type="entry name" value="TRYPSIN_HIS"/>
</dbReference>
<dbReference type="SMR" id="A0A6J3K8H1"/>
<feature type="domain" description="Peptidase S1" evidence="7">
    <location>
        <begin position="48"/>
        <end position="275"/>
    </location>
</feature>
<dbReference type="FunFam" id="2.40.10.10:FF:000034">
    <property type="entry name" value="Eupolytin"/>
    <property type="match status" value="1"/>
</dbReference>
<evidence type="ECO:0000256" key="4">
    <source>
        <dbReference type="ARBA" id="ARBA00022825"/>
    </source>
</evidence>
<dbReference type="InterPro" id="IPR001254">
    <property type="entry name" value="Trypsin_dom"/>
</dbReference>
<dbReference type="CDD" id="cd00190">
    <property type="entry name" value="Tryp_SPc"/>
    <property type="match status" value="1"/>
</dbReference>
<keyword evidence="3 6" id="KW-0378">Hydrolase</keyword>
<sequence length="276" mass="30821">MSYQFREEVDCSDLKAYGIALDLQSRTMWRMLLLLCTLQYALCFQPRIIGGQDAYITDCPYQVSIHDQQKLLCGGSIISQDWVLTAAHCVSSLGAWELKIRLGSTFYNKGGTEIKQGLQVIRHPQYNSKTLDYDVALIKLPHKISTSETMKPITLASYSSSVNAREKAVVTGWGYVTENGPMSISLRKLTLPVLDQKECKKIYSNANITVTDNMICTDSPNNEDACKGDSGGPLVYNKVQIGIVSWSLGKCTDPRFPGVYTRVSAVRQWIKEKTQV</sequence>
<dbReference type="InterPro" id="IPR050430">
    <property type="entry name" value="Peptidase_S1"/>
</dbReference>
<dbReference type="Pfam" id="PF00089">
    <property type="entry name" value="Trypsin"/>
    <property type="match status" value="1"/>
</dbReference>
<keyword evidence="4 6" id="KW-0720">Serine protease</keyword>
<evidence type="ECO:0000313" key="9">
    <source>
        <dbReference type="RefSeq" id="XP_033349402.1"/>
    </source>
</evidence>
<dbReference type="InterPro" id="IPR009003">
    <property type="entry name" value="Peptidase_S1_PA"/>
</dbReference>
<keyword evidence="8" id="KW-1185">Reference proteome</keyword>
<dbReference type="RefSeq" id="XP_033349402.1">
    <property type="nucleotide sequence ID" value="XM_033493511.1"/>
</dbReference>
<evidence type="ECO:0000313" key="8">
    <source>
        <dbReference type="Proteomes" id="UP000504631"/>
    </source>
</evidence>
<dbReference type="Gene3D" id="2.40.10.10">
    <property type="entry name" value="Trypsin-like serine proteases"/>
    <property type="match status" value="1"/>
</dbReference>
<dbReference type="InterPro" id="IPR043504">
    <property type="entry name" value="Peptidase_S1_PA_chymotrypsin"/>
</dbReference>
<evidence type="ECO:0000256" key="3">
    <source>
        <dbReference type="ARBA" id="ARBA00022801"/>
    </source>
</evidence>
<dbReference type="GeneID" id="117233327"/>
<reference evidence="9" key="1">
    <citation type="submission" date="2025-08" db="UniProtKB">
        <authorList>
            <consortium name="RefSeq"/>
        </authorList>
    </citation>
    <scope>IDENTIFICATION</scope>
    <source>
        <tissue evidence="9">Muscle</tissue>
    </source>
</reference>
<dbReference type="KEGG" id="bvk:117233327"/>
<dbReference type="PROSITE" id="PS00134">
    <property type="entry name" value="TRYPSIN_HIS"/>
    <property type="match status" value="1"/>
</dbReference>
<dbReference type="PROSITE" id="PS00135">
    <property type="entry name" value="TRYPSIN_SER"/>
    <property type="match status" value="1"/>
</dbReference>
<dbReference type="InterPro" id="IPR033116">
    <property type="entry name" value="TRYPSIN_SER"/>
</dbReference>
<dbReference type="GO" id="GO:0006508">
    <property type="term" value="P:proteolysis"/>
    <property type="evidence" value="ECO:0007669"/>
    <property type="project" value="UniProtKB-KW"/>
</dbReference>
<keyword evidence="2 6" id="KW-0645">Protease</keyword>
<dbReference type="Proteomes" id="UP000504631">
    <property type="component" value="Unplaced"/>
</dbReference>
<organism evidence="8 9">
    <name type="scientific">Bombus vosnesenskii</name>
    <dbReference type="NCBI Taxonomy" id="207650"/>
    <lineage>
        <taxon>Eukaryota</taxon>
        <taxon>Metazoa</taxon>
        <taxon>Ecdysozoa</taxon>
        <taxon>Arthropoda</taxon>
        <taxon>Hexapoda</taxon>
        <taxon>Insecta</taxon>
        <taxon>Pterygota</taxon>
        <taxon>Neoptera</taxon>
        <taxon>Endopterygota</taxon>
        <taxon>Hymenoptera</taxon>
        <taxon>Apocrita</taxon>
        <taxon>Aculeata</taxon>
        <taxon>Apoidea</taxon>
        <taxon>Anthophila</taxon>
        <taxon>Apidae</taxon>
        <taxon>Bombus</taxon>
        <taxon>Pyrobombus</taxon>
    </lineage>
</organism>
<dbReference type="PANTHER" id="PTHR24276:SF91">
    <property type="entry name" value="AT26814P-RELATED"/>
    <property type="match status" value="1"/>
</dbReference>
<dbReference type="PRINTS" id="PR00722">
    <property type="entry name" value="CHYMOTRYPSIN"/>
</dbReference>
<dbReference type="SUPFAM" id="SSF50494">
    <property type="entry name" value="Trypsin-like serine proteases"/>
    <property type="match status" value="1"/>
</dbReference>
<keyword evidence="5" id="KW-1015">Disulfide bond</keyword>
<proteinExistence type="inferred from homology"/>
<dbReference type="PROSITE" id="PS50240">
    <property type="entry name" value="TRYPSIN_DOM"/>
    <property type="match status" value="1"/>
</dbReference>
<dbReference type="PANTHER" id="PTHR24276">
    <property type="entry name" value="POLYSERASE-RELATED"/>
    <property type="match status" value="1"/>
</dbReference>
<dbReference type="AlphaFoldDB" id="A0A6J3K8H1"/>